<evidence type="ECO:0000313" key="2">
    <source>
        <dbReference type="Proteomes" id="UP000484875"/>
    </source>
</evidence>
<dbReference type="EMBL" id="WWCV01000016">
    <property type="protein sequence ID" value="MYN17283.1"/>
    <property type="molecule type" value="Genomic_DNA"/>
</dbReference>
<dbReference type="Proteomes" id="UP000484875">
    <property type="component" value="Unassembled WGS sequence"/>
</dbReference>
<name>A0A845HIN6_9BURK</name>
<protein>
    <submittedName>
        <fullName evidence="1">Type II toxin-antitoxin system RelE/ParE family toxin</fullName>
    </submittedName>
</protein>
<dbReference type="AlphaFoldDB" id="A0A845HIN6"/>
<organism evidence="1 2">
    <name type="scientific">Duganella vulcania</name>
    <dbReference type="NCBI Taxonomy" id="2692166"/>
    <lineage>
        <taxon>Bacteria</taxon>
        <taxon>Pseudomonadati</taxon>
        <taxon>Pseudomonadota</taxon>
        <taxon>Betaproteobacteria</taxon>
        <taxon>Burkholderiales</taxon>
        <taxon>Oxalobacteraceae</taxon>
        <taxon>Telluria group</taxon>
        <taxon>Duganella</taxon>
    </lineage>
</organism>
<accession>A0A845HIN6</accession>
<dbReference type="PANTHER" id="PTHR41791">
    <property type="entry name" value="SSL7039 PROTEIN"/>
    <property type="match status" value="1"/>
</dbReference>
<dbReference type="NCBIfam" id="TIGR02683">
    <property type="entry name" value="upstrm_HI1419"/>
    <property type="match status" value="1"/>
</dbReference>
<dbReference type="InterPro" id="IPR009241">
    <property type="entry name" value="HigB-like"/>
</dbReference>
<keyword evidence="2" id="KW-1185">Reference proteome</keyword>
<dbReference type="Pfam" id="PF05973">
    <property type="entry name" value="Gp49"/>
    <property type="match status" value="1"/>
</dbReference>
<comment type="caution">
    <text evidence="1">The sequence shown here is derived from an EMBL/GenBank/DDBJ whole genome shotgun (WGS) entry which is preliminary data.</text>
</comment>
<dbReference type="InterPro" id="IPR014056">
    <property type="entry name" value="TypeIITA-like_toxin_pred"/>
</dbReference>
<dbReference type="RefSeq" id="WP_161089921.1">
    <property type="nucleotide sequence ID" value="NZ_WWCV01000016.1"/>
</dbReference>
<dbReference type="PIRSF" id="PIRSF028744">
    <property type="entry name" value="Addict_mod_HI1419"/>
    <property type="match status" value="1"/>
</dbReference>
<dbReference type="PANTHER" id="PTHR41791:SF1">
    <property type="entry name" value="SSL7039 PROTEIN"/>
    <property type="match status" value="1"/>
</dbReference>
<proteinExistence type="predicted"/>
<gene>
    <name evidence="1" type="ORF">GTP81_11020</name>
</gene>
<sequence length="113" mass="13169">MYQIIHYVDSRGRDHYQEWLDALRDRQAKVTILRRVVRLEAGLPGDHKSVRDGIQELRIDVGSGYRVYYAFIDRTVILLTCGGQKRSQDRNIAAAIDMLQDWKTRHAKNRPSS</sequence>
<evidence type="ECO:0000313" key="1">
    <source>
        <dbReference type="EMBL" id="MYN17283.1"/>
    </source>
</evidence>
<reference evidence="1 2" key="1">
    <citation type="submission" date="2019-12" db="EMBL/GenBank/DDBJ databases">
        <title>Novel species isolated from a subtropical stream in China.</title>
        <authorList>
            <person name="Lu H."/>
        </authorList>
    </citation>
    <scope>NUCLEOTIDE SEQUENCE [LARGE SCALE GENOMIC DNA]</scope>
    <source>
        <strain evidence="1 2">FT107W</strain>
    </source>
</reference>